<name>A0A5E5BDV7_9BURK</name>
<dbReference type="EMBL" id="CABPSR010000011">
    <property type="protein sequence ID" value="VVE82823.1"/>
    <property type="molecule type" value="Genomic_DNA"/>
</dbReference>
<dbReference type="InterPro" id="IPR021283">
    <property type="entry name" value="Phage_Wedge1"/>
</dbReference>
<dbReference type="RefSeq" id="WP_150810465.1">
    <property type="nucleotide sequence ID" value="NZ_CABPSR010000011.1"/>
</dbReference>
<dbReference type="Proteomes" id="UP000335538">
    <property type="component" value="Unassembled WGS sequence"/>
</dbReference>
<dbReference type="Pfam" id="PF11041">
    <property type="entry name" value="Phage_Wedge1"/>
    <property type="match status" value="1"/>
</dbReference>
<protein>
    <submittedName>
        <fullName evidence="1">Bacteriophage protein</fullName>
    </submittedName>
</protein>
<sequence length="218" mass="24097">MQNVQQTILSQYSNAPTLNQLIESMNDYIDPSADIDAFYSMMWDVSTAVGKGLDNWGKIVGLPNGRLLQIPDTEVYFGFDEAGVASAQPFDNGVFFNGTVPTQNYYLADEAFRTLIMVKAIVNITDCSIPSINALLQSLFTGRGRCYVIDNGNMSMRFTFEFYLQSFEVAILTQSGILPRPTGVNFSYIQVPVPNVFGFFEAGTKSAAPFDQGAFYEA</sequence>
<reference evidence="1 2" key="1">
    <citation type="submission" date="2019-08" db="EMBL/GenBank/DDBJ databases">
        <authorList>
            <person name="Peeters C."/>
        </authorList>
    </citation>
    <scope>NUCLEOTIDE SEQUENCE [LARGE SCALE GENOMIC DNA]</scope>
    <source>
        <strain evidence="1 2">LMG 31121</strain>
    </source>
</reference>
<proteinExistence type="predicted"/>
<organism evidence="1 2">
    <name type="scientific">Pandoraea sputorum</name>
    <dbReference type="NCBI Taxonomy" id="93222"/>
    <lineage>
        <taxon>Bacteria</taxon>
        <taxon>Pseudomonadati</taxon>
        <taxon>Pseudomonadota</taxon>
        <taxon>Betaproteobacteria</taxon>
        <taxon>Burkholderiales</taxon>
        <taxon>Burkholderiaceae</taxon>
        <taxon>Pandoraea</taxon>
    </lineage>
</organism>
<dbReference type="AlphaFoldDB" id="A0A5E5BDV7"/>
<evidence type="ECO:0000313" key="1">
    <source>
        <dbReference type="EMBL" id="VVE82823.1"/>
    </source>
</evidence>
<gene>
    <name evidence="1" type="ORF">PSP31121_03985</name>
</gene>
<accession>A0A5E5BDV7</accession>
<evidence type="ECO:0000313" key="2">
    <source>
        <dbReference type="Proteomes" id="UP000335538"/>
    </source>
</evidence>